<dbReference type="EMBL" id="FTLX01000004">
    <property type="protein sequence ID" value="SIQ93584.1"/>
    <property type="molecule type" value="Genomic_DNA"/>
</dbReference>
<keyword evidence="2" id="KW-0808">Transferase</keyword>
<reference evidence="1" key="3">
    <citation type="submission" date="2017-03" db="EMBL/GenBank/DDBJ databases">
        <authorList>
            <person name="Dastager S.G."/>
            <person name="Neurgaonkar P.S."/>
            <person name="Dharne M.S."/>
        </authorList>
    </citation>
    <scope>NUCLEOTIDE SEQUENCE</scope>
    <source>
        <strain evidence="1">DSM 25145</strain>
    </source>
</reference>
<sequence>MRNAIVTNGLVLAVDNSGSVGEKKQDDVAASYETVGYFSARVAIMECMAAGGEPFAAVVHNFSGDAAWPALYAGTEKAAFEAGYELEITGSSESNFHLNQSASGILMIGRHVRKTDQIEQRDMQYGVIGKPLVGGEVLAHSHEIAPLSLFRQLIGHEGVAAVWPVGSKGIAHELQQFTGRKGSCELDMNKSGGPSTCFLIAATRQATQKIKSVTPLIRWIKMEE</sequence>
<proteinExistence type="predicted"/>
<dbReference type="GO" id="GO:0016301">
    <property type="term" value="F:kinase activity"/>
    <property type="evidence" value="ECO:0007669"/>
    <property type="project" value="UniProtKB-KW"/>
</dbReference>
<dbReference type="RefSeq" id="WP_045852138.1">
    <property type="nucleotide sequence ID" value="NZ_FTLX01000004.1"/>
</dbReference>
<organism evidence="2 3">
    <name type="scientific">Domibacillus enclensis</name>
    <dbReference type="NCBI Taxonomy" id="1017273"/>
    <lineage>
        <taxon>Bacteria</taxon>
        <taxon>Bacillati</taxon>
        <taxon>Bacillota</taxon>
        <taxon>Bacilli</taxon>
        <taxon>Bacillales</taxon>
        <taxon>Bacillaceae</taxon>
        <taxon>Domibacillus</taxon>
    </lineage>
</organism>
<dbReference type="AlphaFoldDB" id="A0A1N6WTW6"/>
<name>A0A1N6WTW6_9BACI</name>
<keyword evidence="2" id="KW-0418">Kinase</keyword>
<dbReference type="OrthoDB" id="9805740at2"/>
<reference evidence="2 3" key="1">
    <citation type="submission" date="2017-01" db="EMBL/GenBank/DDBJ databases">
        <authorList>
            <person name="Mah S.A."/>
            <person name="Swanson W.J."/>
            <person name="Moy G.W."/>
            <person name="Vacquier V.D."/>
        </authorList>
    </citation>
    <scope>NUCLEOTIDE SEQUENCE [LARGE SCALE GENOMIC DNA]</scope>
    <source>
        <strain evidence="2 3">NIO-1016</strain>
    </source>
</reference>
<evidence type="ECO:0000313" key="2">
    <source>
        <dbReference type="EMBL" id="SIQ93584.1"/>
    </source>
</evidence>
<keyword evidence="4" id="KW-1185">Reference proteome</keyword>
<dbReference type="EMBL" id="MWSK01000004">
    <property type="protein sequence ID" value="OXS78033.1"/>
    <property type="molecule type" value="Genomic_DNA"/>
</dbReference>
<dbReference type="STRING" id="1017273.SAMN05443094_104278"/>
<evidence type="ECO:0000313" key="1">
    <source>
        <dbReference type="EMBL" id="OXS78033.1"/>
    </source>
</evidence>
<dbReference type="Proteomes" id="UP000215545">
    <property type="component" value="Unassembled WGS sequence"/>
</dbReference>
<evidence type="ECO:0000313" key="3">
    <source>
        <dbReference type="Proteomes" id="UP000186385"/>
    </source>
</evidence>
<accession>A0A1N6WTW6</accession>
<dbReference type="Proteomes" id="UP000186385">
    <property type="component" value="Unassembled WGS sequence"/>
</dbReference>
<gene>
    <name evidence="1" type="ORF">B1B05_10555</name>
    <name evidence="2" type="ORF">SAMN05443094_104278</name>
</gene>
<evidence type="ECO:0000313" key="4">
    <source>
        <dbReference type="Proteomes" id="UP000215545"/>
    </source>
</evidence>
<protein>
    <submittedName>
        <fullName evidence="2">Alpha-ribazole kinase</fullName>
    </submittedName>
</protein>
<reference evidence="4" key="2">
    <citation type="submission" date="2017-03" db="EMBL/GenBank/DDBJ databases">
        <title>Bacillus sp. V-88(T) DSM27956, whole genome shotgun sequencing project.</title>
        <authorList>
            <person name="Dastager S.G."/>
            <person name="Neurgaonkar P.S."/>
            <person name="Dharne M.S."/>
        </authorList>
    </citation>
    <scope>NUCLEOTIDE SEQUENCE [LARGE SCALE GENOMIC DNA]</scope>
    <source>
        <strain evidence="4">DSM 25145</strain>
    </source>
</reference>